<dbReference type="CDD" id="cd07043">
    <property type="entry name" value="STAS_anti-anti-sigma_factors"/>
    <property type="match status" value="1"/>
</dbReference>
<dbReference type="Proteomes" id="UP000529783">
    <property type="component" value="Unassembled WGS sequence"/>
</dbReference>
<evidence type="ECO:0000256" key="2">
    <source>
        <dbReference type="RuleBase" id="RU003749"/>
    </source>
</evidence>
<organism evidence="4 5">
    <name type="scientific">Actinomadura luteofluorescens</name>
    <dbReference type="NCBI Taxonomy" id="46163"/>
    <lineage>
        <taxon>Bacteria</taxon>
        <taxon>Bacillati</taxon>
        <taxon>Actinomycetota</taxon>
        <taxon>Actinomycetes</taxon>
        <taxon>Streptosporangiales</taxon>
        <taxon>Thermomonosporaceae</taxon>
        <taxon>Actinomadura</taxon>
    </lineage>
</organism>
<evidence type="ECO:0000256" key="1">
    <source>
        <dbReference type="ARBA" id="ARBA00009013"/>
    </source>
</evidence>
<reference evidence="4 5" key="1">
    <citation type="submission" date="2020-07" db="EMBL/GenBank/DDBJ databases">
        <title>Sequencing the genomes of 1000 actinobacteria strains.</title>
        <authorList>
            <person name="Klenk H.-P."/>
        </authorList>
    </citation>
    <scope>NUCLEOTIDE SEQUENCE [LARGE SCALE GENOMIC DNA]</scope>
    <source>
        <strain evidence="4 5">DSM 40398</strain>
    </source>
</reference>
<evidence type="ECO:0000259" key="3">
    <source>
        <dbReference type="PROSITE" id="PS50801"/>
    </source>
</evidence>
<dbReference type="Gene3D" id="3.30.750.24">
    <property type="entry name" value="STAS domain"/>
    <property type="match status" value="1"/>
</dbReference>
<gene>
    <name evidence="4" type="ORF">BJY14_000771</name>
</gene>
<feature type="domain" description="STAS" evidence="3">
    <location>
        <begin position="39"/>
        <end position="143"/>
    </location>
</feature>
<dbReference type="PANTHER" id="PTHR33495">
    <property type="entry name" value="ANTI-SIGMA FACTOR ANTAGONIST TM_1081-RELATED-RELATED"/>
    <property type="match status" value="1"/>
</dbReference>
<comment type="caution">
    <text evidence="4">The sequence shown here is derived from an EMBL/GenBank/DDBJ whole genome shotgun (WGS) entry which is preliminary data.</text>
</comment>
<name>A0A7Y9EBL4_9ACTN</name>
<accession>A0A7Y9EBL4</accession>
<dbReference type="PROSITE" id="PS50801">
    <property type="entry name" value="STAS"/>
    <property type="match status" value="1"/>
</dbReference>
<dbReference type="PANTHER" id="PTHR33495:SF2">
    <property type="entry name" value="ANTI-SIGMA FACTOR ANTAGONIST TM_1081-RELATED"/>
    <property type="match status" value="1"/>
</dbReference>
<dbReference type="GO" id="GO:0043856">
    <property type="term" value="F:anti-sigma factor antagonist activity"/>
    <property type="evidence" value="ECO:0007669"/>
    <property type="project" value="InterPro"/>
</dbReference>
<dbReference type="EMBL" id="JACCBA010000001">
    <property type="protein sequence ID" value="NYD44788.1"/>
    <property type="molecule type" value="Genomic_DNA"/>
</dbReference>
<proteinExistence type="inferred from homology"/>
<dbReference type="AlphaFoldDB" id="A0A7Y9EBL4"/>
<sequence>MTGGKPTTVCTRYSGPTRFTAVSRSRAVARATAPSPGRPGITIVALRGDLDMASAPALGERLLTALPQSARLLILDLREVTFCDAAGLTMLIGIQRDATELGISLYLSDPRPQVAKLLRITGLDRGLNVHPGSSRHAPDAPGS</sequence>
<dbReference type="SUPFAM" id="SSF52091">
    <property type="entry name" value="SpoIIaa-like"/>
    <property type="match status" value="1"/>
</dbReference>
<keyword evidence="5" id="KW-1185">Reference proteome</keyword>
<dbReference type="Pfam" id="PF01740">
    <property type="entry name" value="STAS"/>
    <property type="match status" value="1"/>
</dbReference>
<dbReference type="InterPro" id="IPR003658">
    <property type="entry name" value="Anti-sigma_ant"/>
</dbReference>
<dbReference type="InterPro" id="IPR036513">
    <property type="entry name" value="STAS_dom_sf"/>
</dbReference>
<dbReference type="NCBIfam" id="TIGR00377">
    <property type="entry name" value="ant_ant_sig"/>
    <property type="match status" value="1"/>
</dbReference>
<comment type="similarity">
    <text evidence="1 2">Belongs to the anti-sigma-factor antagonist family.</text>
</comment>
<evidence type="ECO:0000313" key="5">
    <source>
        <dbReference type="Proteomes" id="UP000529783"/>
    </source>
</evidence>
<protein>
    <recommendedName>
        <fullName evidence="2">Anti-sigma factor antagonist</fullName>
    </recommendedName>
</protein>
<evidence type="ECO:0000313" key="4">
    <source>
        <dbReference type="EMBL" id="NYD44788.1"/>
    </source>
</evidence>
<dbReference type="InterPro" id="IPR002645">
    <property type="entry name" value="STAS_dom"/>
</dbReference>
<dbReference type="RefSeq" id="WP_179842320.1">
    <property type="nucleotide sequence ID" value="NZ_JACCBA010000001.1"/>
</dbReference>